<feature type="domain" description="Myb/SANT-like" evidence="2">
    <location>
        <begin position="42"/>
        <end position="114"/>
    </location>
</feature>
<organism evidence="3 4">
    <name type="scientific">Lasiosphaeria ovina</name>
    <dbReference type="NCBI Taxonomy" id="92902"/>
    <lineage>
        <taxon>Eukaryota</taxon>
        <taxon>Fungi</taxon>
        <taxon>Dikarya</taxon>
        <taxon>Ascomycota</taxon>
        <taxon>Pezizomycotina</taxon>
        <taxon>Sordariomycetes</taxon>
        <taxon>Sordariomycetidae</taxon>
        <taxon>Sordariales</taxon>
        <taxon>Lasiosphaeriaceae</taxon>
        <taxon>Lasiosphaeria</taxon>
    </lineage>
</organism>
<evidence type="ECO:0000259" key="2">
    <source>
        <dbReference type="Pfam" id="PF12776"/>
    </source>
</evidence>
<gene>
    <name evidence="3" type="ORF">B0T24DRAFT_681838</name>
</gene>
<sequence>MPSLSSLTPATPAAQVAPSSTPPLPVNPARRPDSHEADEVKLVIFQIMCHYIDQGYRPTVTFKSAAYHKPIKEVARQANTEIGVNQIRRIMEPQKKKFHLWQEIVRLPGVGWDEGLKPWILELLLLGLHDPPNLVDPNLGIRLSCDFLDGLVWHIVWKITSFTSSVQWLHGRRAGLTGRGGVLLGAAITRSGCIAGTGFLACQAHNFLACHALALTTTSSSFELSSAAQTAYSGVPAMALCGDALLVALVGRVLEVVLV</sequence>
<evidence type="ECO:0000256" key="1">
    <source>
        <dbReference type="SAM" id="MobiDB-lite"/>
    </source>
</evidence>
<name>A0AAE0JYD1_9PEZI</name>
<dbReference type="EMBL" id="JAULSN010000007">
    <property type="protein sequence ID" value="KAK3366633.1"/>
    <property type="molecule type" value="Genomic_DNA"/>
</dbReference>
<evidence type="ECO:0000313" key="3">
    <source>
        <dbReference type="EMBL" id="KAK3366633.1"/>
    </source>
</evidence>
<keyword evidence="4" id="KW-1185">Reference proteome</keyword>
<protein>
    <recommendedName>
        <fullName evidence="2">Myb/SANT-like domain-containing protein</fullName>
    </recommendedName>
</protein>
<reference evidence="3" key="2">
    <citation type="submission" date="2023-06" db="EMBL/GenBank/DDBJ databases">
        <authorList>
            <consortium name="Lawrence Berkeley National Laboratory"/>
            <person name="Haridas S."/>
            <person name="Hensen N."/>
            <person name="Bonometti L."/>
            <person name="Westerberg I."/>
            <person name="Brannstrom I.O."/>
            <person name="Guillou S."/>
            <person name="Cros-Aarteil S."/>
            <person name="Calhoun S."/>
            <person name="Kuo A."/>
            <person name="Mondo S."/>
            <person name="Pangilinan J."/>
            <person name="Riley R."/>
            <person name="Labutti K."/>
            <person name="Andreopoulos B."/>
            <person name="Lipzen A."/>
            <person name="Chen C."/>
            <person name="Yanf M."/>
            <person name="Daum C."/>
            <person name="Ng V."/>
            <person name="Clum A."/>
            <person name="Steindorff A."/>
            <person name="Ohm R."/>
            <person name="Martin F."/>
            <person name="Silar P."/>
            <person name="Natvig D."/>
            <person name="Lalanne C."/>
            <person name="Gautier V."/>
            <person name="Ament-Velasquez S.L."/>
            <person name="Kruys A."/>
            <person name="Hutchinson M.I."/>
            <person name="Powell A.J."/>
            <person name="Barry K."/>
            <person name="Miller A.N."/>
            <person name="Grigoriev I.V."/>
            <person name="Debuchy R."/>
            <person name="Gladieux P."/>
            <person name="Thoren M.H."/>
            <person name="Johannesson H."/>
        </authorList>
    </citation>
    <scope>NUCLEOTIDE SEQUENCE</scope>
    <source>
        <strain evidence="3">CBS 958.72</strain>
    </source>
</reference>
<feature type="region of interest" description="Disordered" evidence="1">
    <location>
        <begin position="1"/>
        <end position="32"/>
    </location>
</feature>
<proteinExistence type="predicted"/>
<dbReference type="AlphaFoldDB" id="A0AAE0JYD1"/>
<dbReference type="InterPro" id="IPR024752">
    <property type="entry name" value="Myb/SANT-like_dom"/>
</dbReference>
<comment type="caution">
    <text evidence="3">The sequence shown here is derived from an EMBL/GenBank/DDBJ whole genome shotgun (WGS) entry which is preliminary data.</text>
</comment>
<dbReference type="Pfam" id="PF12776">
    <property type="entry name" value="Myb_DNA-bind_3"/>
    <property type="match status" value="1"/>
</dbReference>
<reference evidence="3" key="1">
    <citation type="journal article" date="2023" name="Mol. Phylogenet. Evol.">
        <title>Genome-scale phylogeny and comparative genomics of the fungal order Sordariales.</title>
        <authorList>
            <person name="Hensen N."/>
            <person name="Bonometti L."/>
            <person name="Westerberg I."/>
            <person name="Brannstrom I.O."/>
            <person name="Guillou S."/>
            <person name="Cros-Aarteil S."/>
            <person name="Calhoun S."/>
            <person name="Haridas S."/>
            <person name="Kuo A."/>
            <person name="Mondo S."/>
            <person name="Pangilinan J."/>
            <person name="Riley R."/>
            <person name="LaButti K."/>
            <person name="Andreopoulos B."/>
            <person name="Lipzen A."/>
            <person name="Chen C."/>
            <person name="Yan M."/>
            <person name="Daum C."/>
            <person name="Ng V."/>
            <person name="Clum A."/>
            <person name="Steindorff A."/>
            <person name="Ohm R.A."/>
            <person name="Martin F."/>
            <person name="Silar P."/>
            <person name="Natvig D.O."/>
            <person name="Lalanne C."/>
            <person name="Gautier V."/>
            <person name="Ament-Velasquez S.L."/>
            <person name="Kruys A."/>
            <person name="Hutchinson M.I."/>
            <person name="Powell A.J."/>
            <person name="Barry K."/>
            <person name="Miller A.N."/>
            <person name="Grigoriev I.V."/>
            <person name="Debuchy R."/>
            <person name="Gladieux P."/>
            <person name="Hiltunen Thoren M."/>
            <person name="Johannesson H."/>
        </authorList>
    </citation>
    <scope>NUCLEOTIDE SEQUENCE</scope>
    <source>
        <strain evidence="3">CBS 958.72</strain>
    </source>
</reference>
<dbReference type="Proteomes" id="UP001287356">
    <property type="component" value="Unassembled WGS sequence"/>
</dbReference>
<accession>A0AAE0JYD1</accession>
<evidence type="ECO:0000313" key="4">
    <source>
        <dbReference type="Proteomes" id="UP001287356"/>
    </source>
</evidence>